<dbReference type="GeneTree" id="ENSGT00940000165761"/>
<dbReference type="CTD" id="100334848"/>
<protein>
    <submittedName>
        <fullName evidence="4">Uncharacterized protein</fullName>
    </submittedName>
</protein>
<dbReference type="RefSeq" id="XP_017554094.1">
    <property type="nucleotide sequence ID" value="XM_017698605.2"/>
</dbReference>
<dbReference type="GO" id="GO:0055107">
    <property type="term" value="P:Golgi to secretory granule transport"/>
    <property type="evidence" value="ECO:0007669"/>
    <property type="project" value="TreeGrafter"/>
</dbReference>
<dbReference type="PANTHER" id="PTHR32123:SF10">
    <property type="entry name" value="BICD FAMILY-LIKE CARGO ADAPTER 1-RELATED"/>
    <property type="match status" value="1"/>
</dbReference>
<name>A0A3B4E1Y6_PYGNA</name>
<keyword evidence="5" id="KW-1185">Reference proteome</keyword>
<dbReference type="Proteomes" id="UP001501920">
    <property type="component" value="Chromosome 16"/>
</dbReference>
<dbReference type="GeneID" id="108427975"/>
<accession>A0A3B4E1Y6</accession>
<sequence>MEALDSFSTPKRRSDTLATFRDLLQTSLPIEQIHLRITSEDNLDPCHVSPEEEADFQDTESTELPMLDEEQEQLEEVNDSSSMTDQADRIEELTLDSGPNLSLNKPVQSYVDETLPDLLRGGKPLSRRVSSPMSYTLKQVCREVEVSRRRSLRLKAQVDKLQEQSQDGLAWNQQKNRVTEEIQSIVKLLLPLTDLGQPADPVPQGSPLDTALLQLQNVSRTLALNHTAHRQSRDGKKDNDGTILQQALRDRDEALAKKKAMESELLKCKTDLMTLNNQLLEAVQRRLEMAIELEAWKDDVQAILHHQLQNQQQAEQAQKKPKGFSMLRRSKQASPAQPPAPCRAPTSTSTSISQSPNTPVAQRWKDRLRRGRVSQQTSSSAEQLANNSSFEPESPSSFSKEDRFQIVSLD</sequence>
<dbReference type="STRING" id="42514.ENSPNAP00000029755"/>
<feature type="coiled-coil region" evidence="2">
    <location>
        <begin position="244"/>
        <end position="278"/>
    </location>
</feature>
<keyword evidence="1 2" id="KW-0175">Coiled coil</keyword>
<dbReference type="AlphaFoldDB" id="A0A3B4E1Y6"/>
<reference evidence="4 5" key="1">
    <citation type="submission" date="2020-10" db="EMBL/GenBank/DDBJ databases">
        <title>Pygocentrus nattereri (red-bellied piranha) genome, fPygNat1, primary haplotype.</title>
        <authorList>
            <person name="Myers G."/>
            <person name="Meyer A."/>
            <person name="Karagic N."/>
            <person name="Pippel M."/>
            <person name="Winkler S."/>
            <person name="Tracey A."/>
            <person name="Wood J."/>
            <person name="Formenti G."/>
            <person name="Howe K."/>
            <person name="Fedrigo O."/>
            <person name="Jarvis E.D."/>
        </authorList>
    </citation>
    <scope>NUCLEOTIDE SEQUENCE [LARGE SCALE GENOMIC DNA]</scope>
</reference>
<evidence type="ECO:0000256" key="2">
    <source>
        <dbReference type="SAM" id="Coils"/>
    </source>
</evidence>
<dbReference type="OMA" id="CKTELMS"/>
<feature type="compositionally biased region" description="Low complexity" evidence="3">
    <location>
        <begin position="386"/>
        <end position="398"/>
    </location>
</feature>
<proteinExistence type="predicted"/>
<evidence type="ECO:0000256" key="3">
    <source>
        <dbReference type="SAM" id="MobiDB-lite"/>
    </source>
</evidence>
<evidence type="ECO:0000256" key="1">
    <source>
        <dbReference type="ARBA" id="ARBA00023054"/>
    </source>
</evidence>
<dbReference type="Ensembl" id="ENSPNAT00000035728.2">
    <property type="protein sequence ID" value="ENSPNAP00000029755.2"/>
    <property type="gene ID" value="ENSPNAG00000016032.2"/>
</dbReference>
<dbReference type="InterPro" id="IPR051149">
    <property type="entry name" value="Spindly/BICDR_Dynein_Adapter"/>
</dbReference>
<reference evidence="4" key="2">
    <citation type="submission" date="2025-08" db="UniProtKB">
        <authorList>
            <consortium name="Ensembl"/>
        </authorList>
    </citation>
    <scope>IDENTIFICATION</scope>
</reference>
<dbReference type="PANTHER" id="PTHR32123">
    <property type="entry name" value="BICD FAMILY-LIKE CARGO ADAPTER"/>
    <property type="match status" value="1"/>
</dbReference>
<feature type="region of interest" description="Disordered" evidence="3">
    <location>
        <begin position="311"/>
        <end position="410"/>
    </location>
</feature>
<organism evidence="4 5">
    <name type="scientific">Pygocentrus nattereri</name>
    <name type="common">Red-bellied piranha</name>
    <dbReference type="NCBI Taxonomy" id="42514"/>
    <lineage>
        <taxon>Eukaryota</taxon>
        <taxon>Metazoa</taxon>
        <taxon>Chordata</taxon>
        <taxon>Craniata</taxon>
        <taxon>Vertebrata</taxon>
        <taxon>Euteleostomi</taxon>
        <taxon>Actinopterygii</taxon>
        <taxon>Neopterygii</taxon>
        <taxon>Teleostei</taxon>
        <taxon>Ostariophysi</taxon>
        <taxon>Characiformes</taxon>
        <taxon>Characoidei</taxon>
        <taxon>Pygocentrus</taxon>
    </lineage>
</organism>
<evidence type="ECO:0000313" key="4">
    <source>
        <dbReference type="Ensembl" id="ENSPNAP00000029755.2"/>
    </source>
</evidence>
<feature type="compositionally biased region" description="Polar residues" evidence="3">
    <location>
        <begin position="373"/>
        <end position="385"/>
    </location>
</feature>
<reference evidence="4" key="3">
    <citation type="submission" date="2025-09" db="UniProtKB">
        <authorList>
            <consortium name="Ensembl"/>
        </authorList>
    </citation>
    <scope>IDENTIFICATION</scope>
</reference>
<evidence type="ECO:0000313" key="5">
    <source>
        <dbReference type="Proteomes" id="UP001501920"/>
    </source>
</evidence>
<dbReference type="GO" id="GO:0047496">
    <property type="term" value="P:vesicle transport along microtubule"/>
    <property type="evidence" value="ECO:0007669"/>
    <property type="project" value="TreeGrafter"/>
</dbReference>
<feature type="compositionally biased region" description="Low complexity" evidence="3">
    <location>
        <begin position="343"/>
        <end position="359"/>
    </location>
</feature>